<keyword evidence="2" id="KW-0645">Protease</keyword>
<evidence type="ECO:0000259" key="5">
    <source>
        <dbReference type="PROSITE" id="PS51935"/>
    </source>
</evidence>
<dbReference type="Pfam" id="PF00877">
    <property type="entry name" value="NLPC_P60"/>
    <property type="match status" value="1"/>
</dbReference>
<dbReference type="PROSITE" id="PS51935">
    <property type="entry name" value="NLPC_P60"/>
    <property type="match status" value="1"/>
</dbReference>
<keyword evidence="3" id="KW-0378">Hydrolase</keyword>
<sequence>MPPDIVVAEAMSWLGTPYRHQASRKGVGCDCLGLVRGVWRALYGREPEATPPYSKDWVETSGGEPLFEAARRHFIPCEDGKLEQARLILFRWRPHLPAKHAGIMVEGAAFIHAYEGQGVLVSPLVPQWRRKIAGVFAFPASRG</sequence>
<evidence type="ECO:0000313" key="7">
    <source>
        <dbReference type="Proteomes" id="UP001149009"/>
    </source>
</evidence>
<dbReference type="Gene3D" id="3.90.1720.10">
    <property type="entry name" value="endopeptidase domain like (from Nostoc punctiforme)"/>
    <property type="match status" value="1"/>
</dbReference>
<dbReference type="InterPro" id="IPR038765">
    <property type="entry name" value="Papain-like_cys_pep_sf"/>
</dbReference>
<feature type="domain" description="NlpC/P60" evidence="5">
    <location>
        <begin position="1"/>
        <end position="139"/>
    </location>
</feature>
<evidence type="ECO:0000256" key="4">
    <source>
        <dbReference type="ARBA" id="ARBA00022807"/>
    </source>
</evidence>
<comment type="caution">
    <text evidence="6">The sequence shown here is derived from an EMBL/GenBank/DDBJ whole genome shotgun (WGS) entry which is preliminary data.</text>
</comment>
<evidence type="ECO:0000256" key="1">
    <source>
        <dbReference type="ARBA" id="ARBA00007074"/>
    </source>
</evidence>
<keyword evidence="7" id="KW-1185">Reference proteome</keyword>
<dbReference type="InterPro" id="IPR011929">
    <property type="entry name" value="Phage_pept_NlpC/P60"/>
</dbReference>
<proteinExistence type="inferred from homology"/>
<dbReference type="NCBIfam" id="TIGR02219">
    <property type="entry name" value="phage_NlpC_fam"/>
    <property type="match status" value="1"/>
</dbReference>
<dbReference type="GO" id="GO:0006508">
    <property type="term" value="P:proteolysis"/>
    <property type="evidence" value="ECO:0007669"/>
    <property type="project" value="UniProtKB-KW"/>
</dbReference>
<evidence type="ECO:0000256" key="3">
    <source>
        <dbReference type="ARBA" id="ARBA00022801"/>
    </source>
</evidence>
<dbReference type="InterPro" id="IPR000064">
    <property type="entry name" value="NLP_P60_dom"/>
</dbReference>
<protein>
    <submittedName>
        <fullName evidence="6">Peptidase P60</fullName>
    </submittedName>
</protein>
<gene>
    <name evidence="6" type="ORF">NYR54_15210</name>
</gene>
<dbReference type="EMBL" id="JAODNV010000017">
    <property type="protein sequence ID" value="MCT8991626.1"/>
    <property type="molecule type" value="Genomic_DNA"/>
</dbReference>
<keyword evidence="4" id="KW-0788">Thiol protease</keyword>
<comment type="similarity">
    <text evidence="1">Belongs to the peptidase C40 family.</text>
</comment>
<dbReference type="GO" id="GO:0008234">
    <property type="term" value="F:cysteine-type peptidase activity"/>
    <property type="evidence" value="ECO:0007669"/>
    <property type="project" value="UniProtKB-KW"/>
</dbReference>
<reference evidence="6" key="1">
    <citation type="submission" date="2022-08" db="EMBL/GenBank/DDBJ databases">
        <title>Chelativorans sichuanense sp. nov., a paraffin oil-degrading bacterium isolated from a mixture of oil-based drill cuttings and paddy soil.</title>
        <authorList>
            <person name="Yu J."/>
            <person name="Liu H."/>
            <person name="Chen Q."/>
        </authorList>
    </citation>
    <scope>NUCLEOTIDE SEQUENCE</scope>
    <source>
        <strain evidence="6">SCAU 2101</strain>
    </source>
</reference>
<dbReference type="AlphaFoldDB" id="A0A9X3BAA0"/>
<dbReference type="Proteomes" id="UP001149009">
    <property type="component" value="Unassembled WGS sequence"/>
</dbReference>
<accession>A0A9X3BAA0</accession>
<evidence type="ECO:0000256" key="2">
    <source>
        <dbReference type="ARBA" id="ARBA00022670"/>
    </source>
</evidence>
<dbReference type="SUPFAM" id="SSF54001">
    <property type="entry name" value="Cysteine proteinases"/>
    <property type="match status" value="1"/>
</dbReference>
<dbReference type="RefSeq" id="WP_261516554.1">
    <property type="nucleotide sequence ID" value="NZ_JAODNV010000017.1"/>
</dbReference>
<name>A0A9X3BAA0_9HYPH</name>
<organism evidence="6 7">
    <name type="scientific">Chelativorans petroleitrophicus</name>
    <dbReference type="NCBI Taxonomy" id="2975484"/>
    <lineage>
        <taxon>Bacteria</taxon>
        <taxon>Pseudomonadati</taxon>
        <taxon>Pseudomonadota</taxon>
        <taxon>Alphaproteobacteria</taxon>
        <taxon>Hyphomicrobiales</taxon>
        <taxon>Phyllobacteriaceae</taxon>
        <taxon>Chelativorans</taxon>
    </lineage>
</organism>
<evidence type="ECO:0000313" key="6">
    <source>
        <dbReference type="EMBL" id="MCT8991626.1"/>
    </source>
</evidence>